<evidence type="ECO:0000256" key="7">
    <source>
        <dbReference type="ARBA" id="ARBA00023125"/>
    </source>
</evidence>
<dbReference type="RefSeq" id="XP_012768197.1">
    <property type="nucleotide sequence ID" value="XM_012912743.1"/>
</dbReference>
<reference evidence="13" key="1">
    <citation type="submission" date="2014-06" db="EMBL/GenBank/DDBJ databases">
        <authorList>
            <person name="Aslett M."/>
            <person name="De Silva N."/>
        </authorList>
    </citation>
    <scope>NUCLEOTIDE SEQUENCE [LARGE SCALE GENOMIC DNA]</scope>
    <source>
        <strain evidence="13">Bond</strain>
    </source>
</reference>
<evidence type="ECO:0000256" key="5">
    <source>
        <dbReference type="ARBA" id="ARBA00022763"/>
    </source>
</evidence>
<keyword evidence="3" id="KW-0540">Nuclease</keyword>
<comment type="subcellular location">
    <subcellularLocation>
        <location evidence="1">Nucleus</location>
    </subcellularLocation>
</comment>
<dbReference type="Proteomes" id="UP000033188">
    <property type="component" value="Chromosome 2"/>
</dbReference>
<dbReference type="GO" id="GO:0003697">
    <property type="term" value="F:single-stranded DNA binding"/>
    <property type="evidence" value="ECO:0007669"/>
    <property type="project" value="TreeGrafter"/>
</dbReference>
<accession>A0A061D5K9</accession>
<comment type="similarity">
    <text evidence="2">Belongs to the XPF family.</text>
</comment>
<keyword evidence="6" id="KW-0378">Hydrolase</keyword>
<evidence type="ECO:0000256" key="8">
    <source>
        <dbReference type="ARBA" id="ARBA00023204"/>
    </source>
</evidence>
<dbReference type="OrthoDB" id="361020at2759"/>
<dbReference type="GO" id="GO:0000712">
    <property type="term" value="P:resolution of meiotic recombination intermediates"/>
    <property type="evidence" value="ECO:0007669"/>
    <property type="project" value="TreeGrafter"/>
</dbReference>
<evidence type="ECO:0000313" key="13">
    <source>
        <dbReference type="Proteomes" id="UP000033188"/>
    </source>
</evidence>
<dbReference type="InterPro" id="IPR006166">
    <property type="entry name" value="ERCC4_domain"/>
</dbReference>
<gene>
    <name evidence="12" type="ORF">BBBOND_0211550</name>
</gene>
<dbReference type="Gene3D" id="3.40.50.10130">
    <property type="match status" value="1"/>
</dbReference>
<dbReference type="VEuPathDB" id="PiroplasmaDB:BBBOND_0211550"/>
<keyword evidence="9" id="KW-0539">Nucleus</keyword>
<dbReference type="GO" id="GO:0003684">
    <property type="term" value="F:damaged DNA binding"/>
    <property type="evidence" value="ECO:0007669"/>
    <property type="project" value="TreeGrafter"/>
</dbReference>
<keyword evidence="13" id="KW-1185">Reference proteome</keyword>
<dbReference type="SUPFAM" id="SSF52980">
    <property type="entry name" value="Restriction endonuclease-like"/>
    <property type="match status" value="1"/>
</dbReference>
<dbReference type="OMA" id="SEMCSAY"/>
<dbReference type="GeneID" id="24564552"/>
<organism evidence="12 13">
    <name type="scientific">Babesia bigemina</name>
    <dbReference type="NCBI Taxonomy" id="5866"/>
    <lineage>
        <taxon>Eukaryota</taxon>
        <taxon>Sar</taxon>
        <taxon>Alveolata</taxon>
        <taxon>Apicomplexa</taxon>
        <taxon>Aconoidasida</taxon>
        <taxon>Piroplasmida</taxon>
        <taxon>Babesiidae</taxon>
        <taxon>Babesia</taxon>
    </lineage>
</organism>
<dbReference type="KEGG" id="bbig:BBBOND_0211550"/>
<dbReference type="Pfam" id="PF02732">
    <property type="entry name" value="ERCC4"/>
    <property type="match status" value="1"/>
</dbReference>
<evidence type="ECO:0000256" key="9">
    <source>
        <dbReference type="ARBA" id="ARBA00023242"/>
    </source>
</evidence>
<dbReference type="STRING" id="5866.A0A061D5K9"/>
<proteinExistence type="inferred from homology"/>
<keyword evidence="8" id="KW-0234">DNA repair</keyword>
<sequence length="1211" mass="135992">MQPLPFEKAILRRFVPTWQELVCQHIVQGVLTRADLCIEKCRKRRAKLAGHRKGVTNALLILSPGTDCSRLLFYLLLYVLNPLHVYDSDAYECRVEVSSDLPRRAPQLCLQNAELALRSRKVYHGIFDLASGDGCDSADAKGAILPHVFHNLKLRSAVEVGNRLILVLGLGHQEAVSTARHFAHLVRGLCHSSSETPDNTCVKIPQPRFIDGSVVAQEREKMYIEGGIFGLPPRILLVDLLTAKLAPELVSGIVIVNAHRMMQDYNIPFLIKLLRTRNRVAFIKAVTDNVVSVREGRKLSFILKSLFTADCFIFPRCSSCYDRVLNDPSVQPETFEISMPLSDGAKQIHQAIVQVLQRLVADMQRQGSQELQKLDMNTIMYTNNVKALLVNALQRAHIPNEYHLKRTMMSVTNLRMLLDQLINMDALSFLNFAEDMKAAESESHWLWTPLGATIYRLATARVYEASNDTGAGLKVNMELDQKGECIRRILGDKYVGCKELGELLRTAMNWHSSNRPFRGPSRYRITPPRVNLSLHRRRRGLCRREARHLRRICRFFECGGVISRRAIVVTDNNFLQSHLTSSLTMSLKMYNEQKFMVYAARRADRFEYAEQDERKFSGYAQAHFHRSMVNSRKETDKLLHRFVVWSKYNEIYQAHKDRAGEGSPANKKGGIEDSGDYAEGECTMDATDTYEGMEEATDDFASADVEFDNPITVDAADMGSSAESADSDSDMRAGPKPSSGFTIPAAENLCMLTINISKMLNCKARVVNVSQSLTRSEQLKGIMERKLQADEADEPVPLNCSHQEFLYVLQRLNPTVVVVCRPNIKVFRVIEQHCALMAAAGQRVCLRVHVLSYRDCIESHKFARDLKHELGCWKDIQQELKTLQVTFDESVLLSNVNGPPQLAVPEKLAVSQSPVTTPSPLNTPEKAQALVPVTAQATGGVDNSDATKLAIATTQTSALLADMLQPPIQNARPAAQVVIDMREFNSKLPFHLYYKGVQLQPMMLEMGDYLLTRDICVERKSLSDLVTSLGSGRLAQQAEELCSVYDLPFLLLEFDDAESFHLSPCNDQSTGINYIYSKLCILCCNYPKLRLIWSQSPESSAAIFVALKRGRGEPDAAANSMLISQARCGTKGGDGSGQAIVERRRPEDVNNRDALRILRKIPGVTSYNVSEILSRVTSLRHLSEMEEADLCQFLPEANAHAIYNFFNQRLR</sequence>
<evidence type="ECO:0000256" key="2">
    <source>
        <dbReference type="ARBA" id="ARBA00010015"/>
    </source>
</evidence>
<feature type="domain" description="ERCC4" evidence="11">
    <location>
        <begin position="976"/>
        <end position="1056"/>
    </location>
</feature>
<keyword evidence="4 12" id="KW-0255">Endonuclease</keyword>
<dbReference type="SUPFAM" id="SSF47781">
    <property type="entry name" value="RuvA domain 2-like"/>
    <property type="match status" value="1"/>
</dbReference>
<evidence type="ECO:0000256" key="6">
    <source>
        <dbReference type="ARBA" id="ARBA00022801"/>
    </source>
</evidence>
<dbReference type="PANTHER" id="PTHR10150:SF0">
    <property type="entry name" value="DNA REPAIR ENDONUCLEASE XPF"/>
    <property type="match status" value="1"/>
</dbReference>
<dbReference type="PANTHER" id="PTHR10150">
    <property type="entry name" value="DNA REPAIR ENDONUCLEASE XPF"/>
    <property type="match status" value="1"/>
</dbReference>
<keyword evidence="7" id="KW-0238">DNA-binding</keyword>
<feature type="region of interest" description="Disordered" evidence="10">
    <location>
        <begin position="717"/>
        <end position="738"/>
    </location>
</feature>
<dbReference type="Gene3D" id="1.10.150.20">
    <property type="entry name" value="5' to 3' exonuclease, C-terminal subdomain"/>
    <property type="match status" value="1"/>
</dbReference>
<evidence type="ECO:0000256" key="10">
    <source>
        <dbReference type="SAM" id="MobiDB-lite"/>
    </source>
</evidence>
<name>A0A061D5K9_BABBI</name>
<dbReference type="CDD" id="cd20078">
    <property type="entry name" value="XPF_nuclease_XPF_euk"/>
    <property type="match status" value="1"/>
</dbReference>
<dbReference type="GO" id="GO:0000724">
    <property type="term" value="P:double-strand break repair via homologous recombination"/>
    <property type="evidence" value="ECO:0007669"/>
    <property type="project" value="TreeGrafter"/>
</dbReference>
<dbReference type="InterPro" id="IPR011335">
    <property type="entry name" value="Restrct_endonuc-II-like"/>
</dbReference>
<dbReference type="InterPro" id="IPR010994">
    <property type="entry name" value="RuvA_2-like"/>
</dbReference>
<feature type="region of interest" description="Disordered" evidence="10">
    <location>
        <begin position="658"/>
        <end position="680"/>
    </location>
</feature>
<dbReference type="GO" id="GO:1901255">
    <property type="term" value="P:nucleotide-excision repair involved in interstrand cross-link repair"/>
    <property type="evidence" value="ECO:0007669"/>
    <property type="project" value="TreeGrafter"/>
</dbReference>
<dbReference type="AlphaFoldDB" id="A0A061D5K9"/>
<evidence type="ECO:0000313" key="12">
    <source>
        <dbReference type="EMBL" id="CDR96011.1"/>
    </source>
</evidence>
<dbReference type="InterPro" id="IPR047520">
    <property type="entry name" value="XPF_nuclease"/>
</dbReference>
<dbReference type="FunFam" id="3.40.50.10130:FF:000002">
    <property type="entry name" value="DNA repair endonuclease XPF"/>
    <property type="match status" value="1"/>
</dbReference>
<keyword evidence="5" id="KW-0227">DNA damage</keyword>
<dbReference type="SMART" id="SM00891">
    <property type="entry name" value="ERCC4"/>
    <property type="match status" value="1"/>
</dbReference>
<evidence type="ECO:0000256" key="1">
    <source>
        <dbReference type="ARBA" id="ARBA00004123"/>
    </source>
</evidence>
<protein>
    <submittedName>
        <fullName evidence="12">DNA repair endonuclease, putative</fullName>
    </submittedName>
</protein>
<dbReference type="EMBL" id="LK391708">
    <property type="protein sequence ID" value="CDR96011.1"/>
    <property type="molecule type" value="Genomic_DNA"/>
</dbReference>
<evidence type="ECO:0000256" key="3">
    <source>
        <dbReference type="ARBA" id="ARBA00022722"/>
    </source>
</evidence>
<dbReference type="GO" id="GO:0000110">
    <property type="term" value="C:nucleotide-excision repair factor 1 complex"/>
    <property type="evidence" value="ECO:0007669"/>
    <property type="project" value="TreeGrafter"/>
</dbReference>
<dbReference type="GO" id="GO:0000014">
    <property type="term" value="F:single-stranded DNA endodeoxyribonuclease activity"/>
    <property type="evidence" value="ECO:0007669"/>
    <property type="project" value="TreeGrafter"/>
</dbReference>
<evidence type="ECO:0000256" key="4">
    <source>
        <dbReference type="ARBA" id="ARBA00022759"/>
    </source>
</evidence>
<evidence type="ECO:0000259" key="11">
    <source>
        <dbReference type="SMART" id="SM00891"/>
    </source>
</evidence>